<protein>
    <submittedName>
        <fullName evidence="2">Uncharacterized small protein (DUF1192 family)</fullName>
    </submittedName>
</protein>
<feature type="region of interest" description="Disordered" evidence="1">
    <location>
        <begin position="44"/>
        <end position="64"/>
    </location>
</feature>
<gene>
    <name evidence="2" type="ORF">FHS50_000347</name>
</gene>
<dbReference type="AlphaFoldDB" id="A0A839Z400"/>
<dbReference type="RefSeq" id="WP_183932667.1">
    <property type="nucleotide sequence ID" value="NZ_JACICF010000001.1"/>
</dbReference>
<proteinExistence type="predicted"/>
<organism evidence="2 3">
    <name type="scientific">Sphingomicrobium lutaoense</name>
    <dbReference type="NCBI Taxonomy" id="515949"/>
    <lineage>
        <taxon>Bacteria</taxon>
        <taxon>Pseudomonadati</taxon>
        <taxon>Pseudomonadota</taxon>
        <taxon>Alphaproteobacteria</taxon>
        <taxon>Sphingomonadales</taxon>
        <taxon>Sphingomonadaceae</taxon>
        <taxon>Sphingomicrobium</taxon>
    </lineage>
</organism>
<reference evidence="2 3" key="1">
    <citation type="submission" date="2020-08" db="EMBL/GenBank/DDBJ databases">
        <title>Genomic Encyclopedia of Type Strains, Phase IV (KMG-IV): sequencing the most valuable type-strain genomes for metagenomic binning, comparative biology and taxonomic classification.</title>
        <authorList>
            <person name="Goeker M."/>
        </authorList>
    </citation>
    <scope>NUCLEOTIDE SEQUENCE [LARGE SCALE GENOMIC DNA]</scope>
    <source>
        <strain evidence="2 3">DSM 24194</strain>
    </source>
</reference>
<evidence type="ECO:0000313" key="3">
    <source>
        <dbReference type="Proteomes" id="UP000578569"/>
    </source>
</evidence>
<dbReference type="EMBL" id="JACICF010000001">
    <property type="protein sequence ID" value="MBB3763324.1"/>
    <property type="molecule type" value="Genomic_DNA"/>
</dbReference>
<keyword evidence="3" id="KW-1185">Reference proteome</keyword>
<dbReference type="Pfam" id="PF06698">
    <property type="entry name" value="DUF1192"/>
    <property type="match status" value="1"/>
</dbReference>
<evidence type="ECO:0000313" key="2">
    <source>
        <dbReference type="EMBL" id="MBB3763324.1"/>
    </source>
</evidence>
<dbReference type="InterPro" id="IPR009579">
    <property type="entry name" value="DUF1192"/>
</dbReference>
<dbReference type="Proteomes" id="UP000578569">
    <property type="component" value="Unassembled WGS sequence"/>
</dbReference>
<name>A0A839Z400_9SPHN</name>
<evidence type="ECO:0000256" key="1">
    <source>
        <dbReference type="SAM" id="MobiDB-lite"/>
    </source>
</evidence>
<comment type="caution">
    <text evidence="2">The sequence shown here is derived from an EMBL/GenBank/DDBJ whole genome shotgun (WGS) entry which is preliminary data.</text>
</comment>
<accession>A0A839Z400</accession>
<sequence length="64" mass="7133">MEEDDDFAPGDPIVEIGREDLDPLSLDELDQRIARLKAEIARVESHKAGKSSHLSAADQLFRKS</sequence>